<dbReference type="EMBL" id="UZAF01016465">
    <property type="protein sequence ID" value="VDO28403.1"/>
    <property type="molecule type" value="Genomic_DNA"/>
</dbReference>
<dbReference type="AlphaFoldDB" id="A0A3P7V8D9"/>
<gene>
    <name evidence="1" type="ORF">HPLM_LOCUS6244</name>
</gene>
<evidence type="ECO:0000313" key="2">
    <source>
        <dbReference type="Proteomes" id="UP000268014"/>
    </source>
</evidence>
<accession>A0A3P7V8D9</accession>
<evidence type="ECO:0000313" key="1">
    <source>
        <dbReference type="EMBL" id="VDO28403.1"/>
    </source>
</evidence>
<organism evidence="1 2">
    <name type="scientific">Haemonchus placei</name>
    <name type="common">Barber's pole worm</name>
    <dbReference type="NCBI Taxonomy" id="6290"/>
    <lineage>
        <taxon>Eukaryota</taxon>
        <taxon>Metazoa</taxon>
        <taxon>Ecdysozoa</taxon>
        <taxon>Nematoda</taxon>
        <taxon>Chromadorea</taxon>
        <taxon>Rhabditida</taxon>
        <taxon>Rhabditina</taxon>
        <taxon>Rhabditomorpha</taxon>
        <taxon>Strongyloidea</taxon>
        <taxon>Trichostrongylidae</taxon>
        <taxon>Haemonchus</taxon>
    </lineage>
</organism>
<dbReference type="STRING" id="6290.A0A3P7V8D9"/>
<protein>
    <submittedName>
        <fullName evidence="1">Uncharacterized protein</fullName>
    </submittedName>
</protein>
<name>A0A3P7V8D9_HAEPC</name>
<sequence length="132" mass="15040">MRGVVASQAERIRQLEQQVENMERDLCVCREAYDLLEFQILENEQNNKCSVSAFFRYWGTAFELQIEKLGVCQKVEFVRAKAVLGAPADANGGIILHEYEVLLPILIVPKRKESMADYNSITGRFKLADNQA</sequence>
<proteinExistence type="predicted"/>
<dbReference type="Proteomes" id="UP000268014">
    <property type="component" value="Unassembled WGS sequence"/>
</dbReference>
<dbReference type="OrthoDB" id="5917544at2759"/>
<keyword evidence="2" id="KW-1185">Reference proteome</keyword>
<reference evidence="1 2" key="1">
    <citation type="submission" date="2018-11" db="EMBL/GenBank/DDBJ databases">
        <authorList>
            <consortium name="Pathogen Informatics"/>
        </authorList>
    </citation>
    <scope>NUCLEOTIDE SEQUENCE [LARGE SCALE GENOMIC DNA]</scope>
    <source>
        <strain evidence="1 2">MHpl1</strain>
    </source>
</reference>